<dbReference type="OrthoDB" id="9858017at2"/>
<dbReference type="RefSeq" id="WP_014267002.1">
    <property type="nucleotide sequence ID" value="NC_016631.1"/>
</dbReference>
<name>G8P1B3_GRAMM</name>
<accession>G8P1B3</accession>
<proteinExistence type="predicted"/>
<dbReference type="Proteomes" id="UP000007113">
    <property type="component" value="Chromosome"/>
</dbReference>
<keyword evidence="2" id="KW-1185">Reference proteome</keyword>
<dbReference type="KEGG" id="gma:AciX8_3847"/>
<evidence type="ECO:0000313" key="2">
    <source>
        <dbReference type="Proteomes" id="UP000007113"/>
    </source>
</evidence>
<reference evidence="1 2" key="1">
    <citation type="submission" date="2011-11" db="EMBL/GenBank/DDBJ databases">
        <title>Complete sequence of Granulicella mallensis MP5ACTX8.</title>
        <authorList>
            <consortium name="US DOE Joint Genome Institute"/>
            <person name="Lucas S."/>
            <person name="Copeland A."/>
            <person name="Lapidus A."/>
            <person name="Cheng J.-F."/>
            <person name="Goodwin L."/>
            <person name="Pitluck S."/>
            <person name="Peters L."/>
            <person name="Lu M."/>
            <person name="Detter J.C."/>
            <person name="Han C."/>
            <person name="Tapia R."/>
            <person name="Land M."/>
            <person name="Hauser L."/>
            <person name="Kyrpides N."/>
            <person name="Ivanova N."/>
            <person name="Mikhailova N."/>
            <person name="Pagani I."/>
            <person name="Rawat S."/>
            <person name="Mannisto M."/>
            <person name="Haggblom M."/>
            <person name="Woyke T."/>
        </authorList>
    </citation>
    <scope>NUCLEOTIDE SEQUENCE [LARGE SCALE GENOMIC DNA]</scope>
    <source>
        <strain evidence="2">ATCC BAA-1857 / DSM 23137 / MP5ACTX8</strain>
    </source>
</reference>
<dbReference type="EMBL" id="CP003130">
    <property type="protein sequence ID" value="AEU38131.1"/>
    <property type="molecule type" value="Genomic_DNA"/>
</dbReference>
<organism evidence="1 2">
    <name type="scientific">Granulicella mallensis (strain ATCC BAA-1857 / DSM 23137 / MP5ACTX8)</name>
    <dbReference type="NCBI Taxonomy" id="682795"/>
    <lineage>
        <taxon>Bacteria</taxon>
        <taxon>Pseudomonadati</taxon>
        <taxon>Acidobacteriota</taxon>
        <taxon>Terriglobia</taxon>
        <taxon>Terriglobales</taxon>
        <taxon>Acidobacteriaceae</taxon>
        <taxon>Granulicella</taxon>
    </lineage>
</organism>
<protein>
    <recommendedName>
        <fullName evidence="3">NTF2 fold domain-containing protein</fullName>
    </recommendedName>
</protein>
<dbReference type="AlphaFoldDB" id="G8P1B3"/>
<sequence length="78" mass="8794">MLTAAEAIECVRQYAEANERDFREPLDVHLEWRALEPGNRKAGSHLVYVIPLGTSIPIPFMEVDASDGKVIAWRSLSR</sequence>
<evidence type="ECO:0000313" key="1">
    <source>
        <dbReference type="EMBL" id="AEU38131.1"/>
    </source>
</evidence>
<gene>
    <name evidence="1" type="ordered locus">AciX8_3847</name>
</gene>
<dbReference type="HOGENOM" id="CLU_2617038_0_0_0"/>
<evidence type="ECO:0008006" key="3">
    <source>
        <dbReference type="Google" id="ProtNLM"/>
    </source>
</evidence>